<comment type="caution">
    <text evidence="12">The sequence shown here is derived from an EMBL/GenBank/DDBJ whole genome shotgun (WGS) entry which is preliminary data.</text>
</comment>
<evidence type="ECO:0000256" key="5">
    <source>
        <dbReference type="ARBA" id="ARBA00022825"/>
    </source>
</evidence>
<dbReference type="InterPro" id="IPR034187">
    <property type="entry name" value="Peptidases_S8_5"/>
</dbReference>
<dbReference type="Gene3D" id="3.50.30.30">
    <property type="match status" value="1"/>
</dbReference>
<evidence type="ECO:0000313" key="12">
    <source>
        <dbReference type="EMBL" id="KAF7544908.1"/>
    </source>
</evidence>
<dbReference type="InterPro" id="IPR023828">
    <property type="entry name" value="Peptidase_S8_Ser-AS"/>
</dbReference>
<dbReference type="Pfam" id="PF00082">
    <property type="entry name" value="Peptidase_S8"/>
    <property type="match status" value="1"/>
</dbReference>
<evidence type="ECO:0000256" key="1">
    <source>
        <dbReference type="ARBA" id="ARBA00011073"/>
    </source>
</evidence>
<dbReference type="InterPro" id="IPR023827">
    <property type="entry name" value="Peptidase_S8_Asp-AS"/>
</dbReference>
<protein>
    <recommendedName>
        <fullName evidence="14">Serin endopeptidase</fullName>
    </recommendedName>
</protein>
<feature type="chain" id="PRO_5040378239" description="Serin endopeptidase" evidence="9">
    <location>
        <begin position="19"/>
        <end position="917"/>
    </location>
</feature>
<dbReference type="SUPFAM" id="SSF52025">
    <property type="entry name" value="PA domain"/>
    <property type="match status" value="1"/>
</dbReference>
<dbReference type="PANTHER" id="PTHR43806:SF66">
    <property type="entry name" value="SERIN ENDOPEPTIDASE"/>
    <property type="match status" value="1"/>
</dbReference>
<dbReference type="AlphaFoldDB" id="A0A9P5GZ70"/>
<accession>A0A9P5GZ70</accession>
<dbReference type="Gene3D" id="3.40.50.200">
    <property type="entry name" value="Peptidase S8/S53 domain"/>
    <property type="match status" value="1"/>
</dbReference>
<dbReference type="PRINTS" id="PR00723">
    <property type="entry name" value="SUBTILISIN"/>
</dbReference>
<proteinExistence type="inferred from homology"/>
<dbReference type="InterPro" id="IPR000209">
    <property type="entry name" value="Peptidase_S8/S53_dom"/>
</dbReference>
<dbReference type="PROSITE" id="PS00138">
    <property type="entry name" value="SUBTILASE_SER"/>
    <property type="match status" value="1"/>
</dbReference>
<evidence type="ECO:0000256" key="4">
    <source>
        <dbReference type="ARBA" id="ARBA00022801"/>
    </source>
</evidence>
<dbReference type="CDD" id="cd02124">
    <property type="entry name" value="PA_PoS1_like"/>
    <property type="match status" value="1"/>
</dbReference>
<dbReference type="GO" id="GO:0016020">
    <property type="term" value="C:membrane"/>
    <property type="evidence" value="ECO:0007669"/>
    <property type="project" value="InterPro"/>
</dbReference>
<dbReference type="OrthoDB" id="10256524at2759"/>
<evidence type="ECO:0000259" key="10">
    <source>
        <dbReference type="Pfam" id="PF00082"/>
    </source>
</evidence>
<dbReference type="EMBL" id="JAANBB010000279">
    <property type="protein sequence ID" value="KAF7544908.1"/>
    <property type="molecule type" value="Genomic_DNA"/>
</dbReference>
<keyword evidence="4 7" id="KW-0378">Hydrolase</keyword>
<dbReference type="PROSITE" id="PS51892">
    <property type="entry name" value="SUBTILASE"/>
    <property type="match status" value="1"/>
</dbReference>
<dbReference type="Proteomes" id="UP000722485">
    <property type="component" value="Unassembled WGS sequence"/>
</dbReference>
<keyword evidence="5 7" id="KW-0720">Serine protease</keyword>
<evidence type="ECO:0000256" key="7">
    <source>
        <dbReference type="PROSITE-ProRule" id="PRU01240"/>
    </source>
</evidence>
<name>A0A9P5GZ70_9HYPO</name>
<dbReference type="InterPro" id="IPR022398">
    <property type="entry name" value="Peptidase_S8_His-AS"/>
</dbReference>
<feature type="active site" description="Charge relay system" evidence="6 7">
    <location>
        <position position="157"/>
    </location>
</feature>
<dbReference type="GO" id="GO:0006508">
    <property type="term" value="P:proteolysis"/>
    <property type="evidence" value="ECO:0007669"/>
    <property type="project" value="UniProtKB-KW"/>
</dbReference>
<gene>
    <name evidence="12" type="ORF">G7Z17_g9591</name>
</gene>
<evidence type="ECO:0000259" key="11">
    <source>
        <dbReference type="Pfam" id="PF06280"/>
    </source>
</evidence>
<reference evidence="12" key="1">
    <citation type="submission" date="2020-03" db="EMBL/GenBank/DDBJ databases">
        <title>Draft Genome Sequence of Cylindrodendrum hubeiense.</title>
        <authorList>
            <person name="Buettner E."/>
            <person name="Kellner H."/>
        </authorList>
    </citation>
    <scope>NUCLEOTIDE SEQUENCE</scope>
    <source>
        <strain evidence="12">IHI 201604</strain>
    </source>
</reference>
<evidence type="ECO:0000313" key="13">
    <source>
        <dbReference type="Proteomes" id="UP000722485"/>
    </source>
</evidence>
<feature type="domain" description="C5a peptidase/Subtilisin-like protease SBT2-like Fn3-like" evidence="11">
    <location>
        <begin position="611"/>
        <end position="732"/>
    </location>
</feature>
<dbReference type="CDD" id="cd07489">
    <property type="entry name" value="Peptidases_S8_5"/>
    <property type="match status" value="1"/>
</dbReference>
<dbReference type="Gene3D" id="2.60.40.10">
    <property type="entry name" value="Immunoglobulins"/>
    <property type="match status" value="1"/>
</dbReference>
<dbReference type="InterPro" id="IPR010435">
    <property type="entry name" value="C5a/SBT2-like_Fn3"/>
</dbReference>
<organism evidence="12 13">
    <name type="scientific">Cylindrodendrum hubeiense</name>
    <dbReference type="NCBI Taxonomy" id="595255"/>
    <lineage>
        <taxon>Eukaryota</taxon>
        <taxon>Fungi</taxon>
        <taxon>Dikarya</taxon>
        <taxon>Ascomycota</taxon>
        <taxon>Pezizomycotina</taxon>
        <taxon>Sordariomycetes</taxon>
        <taxon>Hypocreomycetidae</taxon>
        <taxon>Hypocreales</taxon>
        <taxon>Nectriaceae</taxon>
        <taxon>Cylindrodendrum</taxon>
    </lineage>
</organism>
<dbReference type="PROSITE" id="PS00137">
    <property type="entry name" value="SUBTILASE_HIS"/>
    <property type="match status" value="1"/>
</dbReference>
<comment type="similarity">
    <text evidence="1 7 8">Belongs to the peptidase S8 family.</text>
</comment>
<evidence type="ECO:0000256" key="6">
    <source>
        <dbReference type="PIRSR" id="PIRSR615500-1"/>
    </source>
</evidence>
<feature type="signal peptide" evidence="9">
    <location>
        <begin position="1"/>
        <end position="18"/>
    </location>
</feature>
<dbReference type="GO" id="GO:0004252">
    <property type="term" value="F:serine-type endopeptidase activity"/>
    <property type="evidence" value="ECO:0007669"/>
    <property type="project" value="UniProtKB-UniRule"/>
</dbReference>
<evidence type="ECO:0000256" key="3">
    <source>
        <dbReference type="ARBA" id="ARBA00022729"/>
    </source>
</evidence>
<dbReference type="SUPFAM" id="SSF52743">
    <property type="entry name" value="Subtilisin-like"/>
    <property type="match status" value="1"/>
</dbReference>
<evidence type="ECO:0000256" key="2">
    <source>
        <dbReference type="ARBA" id="ARBA00022670"/>
    </source>
</evidence>
<feature type="active site" description="Charge relay system" evidence="6 7">
    <location>
        <position position="207"/>
    </location>
</feature>
<evidence type="ECO:0000256" key="9">
    <source>
        <dbReference type="SAM" id="SignalP"/>
    </source>
</evidence>
<dbReference type="InterPro" id="IPR015500">
    <property type="entry name" value="Peptidase_S8_subtilisin-rel"/>
</dbReference>
<keyword evidence="3 9" id="KW-0732">Signal</keyword>
<evidence type="ECO:0008006" key="14">
    <source>
        <dbReference type="Google" id="ProtNLM"/>
    </source>
</evidence>
<dbReference type="InterPro" id="IPR046450">
    <property type="entry name" value="PA_dom_sf"/>
</dbReference>
<dbReference type="InterPro" id="IPR013783">
    <property type="entry name" value="Ig-like_fold"/>
</dbReference>
<keyword evidence="13" id="KW-1185">Reference proteome</keyword>
<sequence length="917" mass="97699">MLVSRVLLVLSSVAGSLARHDPLKRRQDGSVPATNVNETDVTPKRFIVEFDKGLNPQAAADELANRPGVKVLKVFKSDIFHGASLETPEDNLDTLKAEQPVIQAWQAKKVTLAPIVPLRSYGKDAAGANLSIHHMTGVDKLHADGILGKGAVVAVVDTGVDYTHRALGGGIGEGFKIAGGYDLVGNGEWPEDPERQPDSDPMDQLGHGTHVSGIIAGESDLLTGVAPEATLRVYKVFATLDATTEDVLIEAFLLAYKDGADVITSSVGGLAGWSDNAWAVVASRLVDQGVVVTISAGNDGQAGAFAASSGSSGEHVLAIASVEADITPTASFNATFSDGEDVEKVSVPYRSVDDWYPSEIDGWPIIPLSFNTTIEDEACNPLPDTTQNFTESVVLIRRGGCNFSIKQQNLAEFGALHILVYTNDMPIVIPTTDFLDGRIAMITREAGAEIIKTIKAGGNVTADFTTRPIFTLTGLVNEETGGDPSYFTTIGATNDLYVKSDIAAPGGQILSSYLGGGYSILSGTSMACPYVAGIAALYIGKHGGRSVHGPDFAKELSMRIISSGESIPWSDGTGEGIDYGFKASVAQVGTGLVNASKVLDYSTSLSFTKFALNDTGKFNKRHTIDITNNGKKPITYTFSSEDFGGLNAMNTDPEVWGTPRIAWGEEVLAAPAKMVPRISFPGGKFTVKAGETKKAKFTFKAPSGLDASKLPLYSGKIVIAGNNGESLAVPYLGLGADLEKDVGDIFQYPIGFPTITSTINDIPISEKSNFTFDLDTDVQDFPNLYARLNFGTRELRWDIFDGKWAESKWKYPPVVGKAGYVGSATSWSQSSSKPIFNATTDDANDVITMPMTDVPRSIVGVAGTELWWLGRLANGTQIAPGNYNMRFAALKPFGNPAKSAHWDVFDTPSFKVLPLKN</sequence>
<keyword evidence="2 7" id="KW-0645">Protease</keyword>
<dbReference type="PROSITE" id="PS00136">
    <property type="entry name" value="SUBTILASE_ASP"/>
    <property type="match status" value="1"/>
</dbReference>
<evidence type="ECO:0000256" key="8">
    <source>
        <dbReference type="RuleBase" id="RU003355"/>
    </source>
</evidence>
<dbReference type="PANTHER" id="PTHR43806">
    <property type="entry name" value="PEPTIDASE S8"/>
    <property type="match status" value="1"/>
</dbReference>
<dbReference type="Pfam" id="PF06280">
    <property type="entry name" value="fn3_5"/>
    <property type="match status" value="1"/>
</dbReference>
<feature type="active site" description="Charge relay system" evidence="6 7">
    <location>
        <position position="525"/>
    </location>
</feature>
<dbReference type="InterPro" id="IPR050131">
    <property type="entry name" value="Peptidase_S8_subtilisin-like"/>
</dbReference>
<dbReference type="InterPro" id="IPR036852">
    <property type="entry name" value="Peptidase_S8/S53_dom_sf"/>
</dbReference>
<feature type="domain" description="Peptidase S8/S53" evidence="10">
    <location>
        <begin position="148"/>
        <end position="543"/>
    </location>
</feature>